<protein>
    <submittedName>
        <fullName evidence="2">Uncharacterized protein</fullName>
    </submittedName>
</protein>
<dbReference type="AlphaFoldDB" id="A0AAV7KA31"/>
<comment type="caution">
    <text evidence="2">The sequence shown here is derived from an EMBL/GenBank/DDBJ whole genome shotgun (WGS) entry which is preliminary data.</text>
</comment>
<keyword evidence="1" id="KW-0732">Signal</keyword>
<accession>A0AAV7KA31</accession>
<feature type="chain" id="PRO_5043787336" evidence="1">
    <location>
        <begin position="23"/>
        <end position="204"/>
    </location>
</feature>
<evidence type="ECO:0000256" key="1">
    <source>
        <dbReference type="SAM" id="SignalP"/>
    </source>
</evidence>
<name>A0AAV7KA31_9METZ</name>
<evidence type="ECO:0000313" key="3">
    <source>
        <dbReference type="Proteomes" id="UP001165289"/>
    </source>
</evidence>
<sequence length="204" mass="23177">MKNSLVIAIILIGTCCIAKVDSLCKGEEARQFEAVYQRMMRVGEDNYEEFDEGNIAYDGIGYRIAVTTNPGSMTRKLLQEFICRDDLMDTEFKSVAVLLDGTCKIRKGYFFNLDIPDQDDFKEDVIIGGGNETMSESIYTGRSNTYRHEFIVTTEKCGPLEIVYADVDGDVHLRWNFYNLTSNFPVDAFVIKCAGQPDEECRVY</sequence>
<gene>
    <name evidence="2" type="ORF">LOD99_308</name>
</gene>
<evidence type="ECO:0000313" key="2">
    <source>
        <dbReference type="EMBL" id="KAI6657565.1"/>
    </source>
</evidence>
<keyword evidence="3" id="KW-1185">Reference proteome</keyword>
<feature type="signal peptide" evidence="1">
    <location>
        <begin position="1"/>
        <end position="22"/>
    </location>
</feature>
<proteinExistence type="predicted"/>
<dbReference type="Proteomes" id="UP001165289">
    <property type="component" value="Unassembled WGS sequence"/>
</dbReference>
<reference evidence="2 3" key="1">
    <citation type="journal article" date="2023" name="BMC Biol.">
        <title>The compact genome of the sponge Oopsacas minuta (Hexactinellida) is lacking key metazoan core genes.</title>
        <authorList>
            <person name="Santini S."/>
            <person name="Schenkelaars Q."/>
            <person name="Jourda C."/>
            <person name="Duchesne M."/>
            <person name="Belahbib H."/>
            <person name="Rocher C."/>
            <person name="Selva M."/>
            <person name="Riesgo A."/>
            <person name="Vervoort M."/>
            <person name="Leys S.P."/>
            <person name="Kodjabachian L."/>
            <person name="Le Bivic A."/>
            <person name="Borchiellini C."/>
            <person name="Claverie J.M."/>
            <person name="Renard E."/>
        </authorList>
    </citation>
    <scope>NUCLEOTIDE SEQUENCE [LARGE SCALE GENOMIC DNA]</scope>
    <source>
        <strain evidence="2">SPO-2</strain>
    </source>
</reference>
<dbReference type="EMBL" id="JAKMXF010000111">
    <property type="protein sequence ID" value="KAI6657565.1"/>
    <property type="molecule type" value="Genomic_DNA"/>
</dbReference>
<organism evidence="2 3">
    <name type="scientific">Oopsacas minuta</name>
    <dbReference type="NCBI Taxonomy" id="111878"/>
    <lineage>
        <taxon>Eukaryota</taxon>
        <taxon>Metazoa</taxon>
        <taxon>Porifera</taxon>
        <taxon>Hexactinellida</taxon>
        <taxon>Hexasterophora</taxon>
        <taxon>Lyssacinosida</taxon>
        <taxon>Leucopsacidae</taxon>
        <taxon>Oopsacas</taxon>
    </lineage>
</organism>